<gene>
    <name evidence="2" type="ORF">BC938DRAFT_477725</name>
</gene>
<sequence length="128" mass="13943">MLKARRKENIVVATSSREGSERVEVMDRTSRVGDGVGDDTAGSDKLNRATGAKPNDNPNNNRHIITIASIQGYARSPKPRTDARGGVSIGLSRHRNIVGSWGGVKGHGWEAARARGWCDQYVDVFNKE</sequence>
<evidence type="ECO:0000313" key="2">
    <source>
        <dbReference type="EMBL" id="RUS13672.1"/>
    </source>
</evidence>
<evidence type="ECO:0000313" key="3">
    <source>
        <dbReference type="Proteomes" id="UP000274822"/>
    </source>
</evidence>
<feature type="region of interest" description="Disordered" evidence="1">
    <location>
        <begin position="1"/>
        <end position="62"/>
    </location>
</feature>
<keyword evidence="3" id="KW-1185">Reference proteome</keyword>
<proteinExistence type="predicted"/>
<protein>
    <submittedName>
        <fullName evidence="2">Uncharacterized protein</fullName>
    </submittedName>
</protein>
<accession>A0A433P838</accession>
<feature type="non-terminal residue" evidence="2">
    <location>
        <position position="128"/>
    </location>
</feature>
<organism evidence="2 3">
    <name type="scientific">Jimgerdemannia flammicorona</name>
    <dbReference type="NCBI Taxonomy" id="994334"/>
    <lineage>
        <taxon>Eukaryota</taxon>
        <taxon>Fungi</taxon>
        <taxon>Fungi incertae sedis</taxon>
        <taxon>Mucoromycota</taxon>
        <taxon>Mucoromycotina</taxon>
        <taxon>Endogonomycetes</taxon>
        <taxon>Endogonales</taxon>
        <taxon>Endogonaceae</taxon>
        <taxon>Jimgerdemannia</taxon>
    </lineage>
</organism>
<name>A0A433P838_9FUNG</name>
<reference evidence="2 3" key="1">
    <citation type="journal article" date="2018" name="New Phytol.">
        <title>Phylogenomics of Endogonaceae and evolution of mycorrhizas within Mucoromycota.</title>
        <authorList>
            <person name="Chang Y."/>
            <person name="Desiro A."/>
            <person name="Na H."/>
            <person name="Sandor L."/>
            <person name="Lipzen A."/>
            <person name="Clum A."/>
            <person name="Barry K."/>
            <person name="Grigoriev I.V."/>
            <person name="Martin F.M."/>
            <person name="Stajich J.E."/>
            <person name="Smith M.E."/>
            <person name="Bonito G."/>
            <person name="Spatafora J.W."/>
        </authorList>
    </citation>
    <scope>NUCLEOTIDE SEQUENCE [LARGE SCALE GENOMIC DNA]</scope>
    <source>
        <strain evidence="2 3">AD002</strain>
    </source>
</reference>
<dbReference type="EMBL" id="RBNJ01029115">
    <property type="protein sequence ID" value="RUS13672.1"/>
    <property type="molecule type" value="Genomic_DNA"/>
</dbReference>
<dbReference type="Proteomes" id="UP000274822">
    <property type="component" value="Unassembled WGS sequence"/>
</dbReference>
<comment type="caution">
    <text evidence="2">The sequence shown here is derived from an EMBL/GenBank/DDBJ whole genome shotgun (WGS) entry which is preliminary data.</text>
</comment>
<feature type="compositionally biased region" description="Basic and acidic residues" evidence="1">
    <location>
        <begin position="18"/>
        <end position="31"/>
    </location>
</feature>
<evidence type="ECO:0000256" key="1">
    <source>
        <dbReference type="SAM" id="MobiDB-lite"/>
    </source>
</evidence>
<dbReference type="AlphaFoldDB" id="A0A433P838"/>